<dbReference type="Gene3D" id="1.10.287.890">
    <property type="entry name" value="Crystal structure of tRNA isopentenylpyrophosphate transferase (bh2366) domain"/>
    <property type="match status" value="1"/>
</dbReference>
<dbReference type="GO" id="GO:0052381">
    <property type="term" value="F:tRNA dimethylallyltransferase activity"/>
    <property type="evidence" value="ECO:0007669"/>
    <property type="project" value="TreeGrafter"/>
</dbReference>
<sequence length="263" mass="29672">MLIDEELKHATDIIEKVIGNGKKSPPVPDIYDDEGVHGECICWPIFHKTEDVWRYKETPSTKEFYEMPHGRFLAYSDFFLHTIGVAREVSDLSHWHLVFKRCLPPSPPYQPPTVSPVTLKIQPHRSSPNSNEWILKSGRVPIIVGGSNSYIEPLVEECFFKFKSKYECCFLWLDVNLPFRFFFVSKRVHQMVYAASQVPEMGQEAANKEFHAVVEVLVQFAAEKVLMADGLSLVVAAEPSAVVCGQKAPLGSSCKMEVARVAA</sequence>
<keyword evidence="2" id="KW-0808">Transferase</keyword>
<keyword evidence="5" id="KW-0067">ATP-binding</keyword>
<keyword evidence="3" id="KW-0203">Cytokinin biosynthesis</keyword>
<keyword evidence="4" id="KW-0547">Nucleotide-binding</keyword>
<dbReference type="Proteomes" id="UP000834106">
    <property type="component" value="Chromosome 23"/>
</dbReference>
<dbReference type="InterPro" id="IPR027417">
    <property type="entry name" value="P-loop_NTPase"/>
</dbReference>
<dbReference type="PANTHER" id="PTHR11088">
    <property type="entry name" value="TRNA DIMETHYLALLYLTRANSFERASE"/>
    <property type="match status" value="1"/>
</dbReference>
<dbReference type="EMBL" id="OU503058">
    <property type="protein sequence ID" value="CAI9787122.1"/>
    <property type="molecule type" value="Genomic_DNA"/>
</dbReference>
<protein>
    <submittedName>
        <fullName evidence="6">Uncharacterized protein</fullName>
    </submittedName>
</protein>
<evidence type="ECO:0000313" key="6">
    <source>
        <dbReference type="EMBL" id="CAI9787122.1"/>
    </source>
</evidence>
<dbReference type="GO" id="GO:0006400">
    <property type="term" value="P:tRNA modification"/>
    <property type="evidence" value="ECO:0007669"/>
    <property type="project" value="TreeGrafter"/>
</dbReference>
<name>A0AAD2ECT3_9LAMI</name>
<keyword evidence="7" id="KW-1185">Reference proteome</keyword>
<dbReference type="GO" id="GO:0009691">
    <property type="term" value="P:cytokinin biosynthetic process"/>
    <property type="evidence" value="ECO:0007669"/>
    <property type="project" value="UniProtKB-KW"/>
</dbReference>
<dbReference type="PANTHER" id="PTHR11088:SF59">
    <property type="entry name" value="ADENYLATE ISOPENTENYLTRANSFERASE"/>
    <property type="match status" value="1"/>
</dbReference>
<reference evidence="6" key="1">
    <citation type="submission" date="2023-05" db="EMBL/GenBank/DDBJ databases">
        <authorList>
            <person name="Huff M."/>
        </authorList>
    </citation>
    <scope>NUCLEOTIDE SEQUENCE</scope>
</reference>
<evidence type="ECO:0000256" key="2">
    <source>
        <dbReference type="ARBA" id="ARBA00022679"/>
    </source>
</evidence>
<accession>A0AAD2ECT3</accession>
<dbReference type="Gene3D" id="3.40.50.300">
    <property type="entry name" value="P-loop containing nucleotide triphosphate hydrolases"/>
    <property type="match status" value="1"/>
</dbReference>
<dbReference type="GO" id="GO:0005524">
    <property type="term" value="F:ATP binding"/>
    <property type="evidence" value="ECO:0007669"/>
    <property type="project" value="UniProtKB-KW"/>
</dbReference>
<dbReference type="GO" id="GO:0005739">
    <property type="term" value="C:mitochondrion"/>
    <property type="evidence" value="ECO:0007669"/>
    <property type="project" value="TreeGrafter"/>
</dbReference>
<evidence type="ECO:0000256" key="5">
    <source>
        <dbReference type="ARBA" id="ARBA00022840"/>
    </source>
</evidence>
<evidence type="ECO:0000313" key="7">
    <source>
        <dbReference type="Proteomes" id="UP000834106"/>
    </source>
</evidence>
<evidence type="ECO:0000256" key="1">
    <source>
        <dbReference type="ARBA" id="ARBA00005842"/>
    </source>
</evidence>
<comment type="similarity">
    <text evidence="1">Belongs to the IPP transferase family.</text>
</comment>
<evidence type="ECO:0000256" key="3">
    <source>
        <dbReference type="ARBA" id="ARBA00022712"/>
    </source>
</evidence>
<dbReference type="InterPro" id="IPR039657">
    <property type="entry name" value="Dimethylallyltransferase"/>
</dbReference>
<gene>
    <name evidence="6" type="ORF">FPE_LOCUS34552</name>
</gene>
<evidence type="ECO:0000256" key="4">
    <source>
        <dbReference type="ARBA" id="ARBA00022741"/>
    </source>
</evidence>
<dbReference type="AlphaFoldDB" id="A0AAD2ECT3"/>
<proteinExistence type="inferred from homology"/>
<organism evidence="6 7">
    <name type="scientific">Fraxinus pennsylvanica</name>
    <dbReference type="NCBI Taxonomy" id="56036"/>
    <lineage>
        <taxon>Eukaryota</taxon>
        <taxon>Viridiplantae</taxon>
        <taxon>Streptophyta</taxon>
        <taxon>Embryophyta</taxon>
        <taxon>Tracheophyta</taxon>
        <taxon>Spermatophyta</taxon>
        <taxon>Magnoliopsida</taxon>
        <taxon>eudicotyledons</taxon>
        <taxon>Gunneridae</taxon>
        <taxon>Pentapetalae</taxon>
        <taxon>asterids</taxon>
        <taxon>lamiids</taxon>
        <taxon>Lamiales</taxon>
        <taxon>Oleaceae</taxon>
        <taxon>Oleeae</taxon>
        <taxon>Fraxinus</taxon>
    </lineage>
</organism>